<evidence type="ECO:0000313" key="1">
    <source>
        <dbReference type="EMBL" id="KAF9739509.1"/>
    </source>
</evidence>
<organism evidence="1 2">
    <name type="scientific">Paraphaeosphaeria minitans</name>
    <dbReference type="NCBI Taxonomy" id="565426"/>
    <lineage>
        <taxon>Eukaryota</taxon>
        <taxon>Fungi</taxon>
        <taxon>Dikarya</taxon>
        <taxon>Ascomycota</taxon>
        <taxon>Pezizomycotina</taxon>
        <taxon>Dothideomycetes</taxon>
        <taxon>Pleosporomycetidae</taxon>
        <taxon>Pleosporales</taxon>
        <taxon>Massarineae</taxon>
        <taxon>Didymosphaeriaceae</taxon>
        <taxon>Paraphaeosphaeria</taxon>
    </lineage>
</organism>
<name>A0A9P6KV52_9PLEO</name>
<reference evidence="1" key="1">
    <citation type="journal article" date="2020" name="Mol. Plant Microbe Interact.">
        <title>Genome Sequence of the Biocontrol Agent Coniothyrium minitans strain Conio (IMI 134523).</title>
        <authorList>
            <person name="Patel D."/>
            <person name="Shittu T.A."/>
            <person name="Baroncelli R."/>
            <person name="Muthumeenakshi S."/>
            <person name="Osborne T.H."/>
            <person name="Janganan T.K."/>
            <person name="Sreenivasaprasad S."/>
        </authorList>
    </citation>
    <scope>NUCLEOTIDE SEQUENCE</scope>
    <source>
        <strain evidence="1">Conio</strain>
    </source>
</reference>
<gene>
    <name evidence="1" type="ORF">PMIN01_02143</name>
</gene>
<dbReference type="AlphaFoldDB" id="A0A9P6KV52"/>
<accession>A0A9P6KV52</accession>
<protein>
    <submittedName>
        <fullName evidence="1">Uncharacterized protein</fullName>
    </submittedName>
</protein>
<dbReference type="EMBL" id="WJXW01000002">
    <property type="protein sequence ID" value="KAF9739509.1"/>
    <property type="molecule type" value="Genomic_DNA"/>
</dbReference>
<keyword evidence="2" id="KW-1185">Reference proteome</keyword>
<evidence type="ECO:0000313" key="2">
    <source>
        <dbReference type="Proteomes" id="UP000756921"/>
    </source>
</evidence>
<sequence length="172" mass="18274">MTDDNNDNDCDNTALPTRCTAAIRGDAEALERDVGCRTPRFPLPITRNATCLLCPHKMSRSQLLPTLSTQDVQVQLLPSVPSPLSTPPISAFLVSQPGMAGDVSEVPCHDAVLCISGLSLCGRPSAKLASVLHDALFPSKFASPSSCFSLRMLTTTSPERIVLGNSLASLPR</sequence>
<proteinExistence type="predicted"/>
<dbReference type="Proteomes" id="UP000756921">
    <property type="component" value="Unassembled WGS sequence"/>
</dbReference>
<comment type="caution">
    <text evidence="1">The sequence shown here is derived from an EMBL/GenBank/DDBJ whole genome shotgun (WGS) entry which is preliminary data.</text>
</comment>